<evidence type="ECO:0000313" key="2">
    <source>
        <dbReference type="Proteomes" id="UP000076630"/>
    </source>
</evidence>
<gene>
    <name evidence="1" type="ORF">AV926_02225</name>
</gene>
<dbReference type="Proteomes" id="UP000076630">
    <property type="component" value="Unassembled WGS sequence"/>
</dbReference>
<name>A0A165Q485_9FLAO</name>
<reference evidence="1 2" key="1">
    <citation type="submission" date="2016-01" db="EMBL/GenBank/DDBJ databases">
        <title>Whole genome sequencing of Myroides marinus L41.</title>
        <authorList>
            <person name="Hong K.W."/>
        </authorList>
    </citation>
    <scope>NUCLEOTIDE SEQUENCE [LARGE SCALE GENOMIC DNA]</scope>
    <source>
        <strain evidence="1 2">L41</strain>
    </source>
</reference>
<keyword evidence="2" id="KW-1185">Reference proteome</keyword>
<dbReference type="EMBL" id="LQNU01000105">
    <property type="protein sequence ID" value="KZE73622.1"/>
    <property type="molecule type" value="Genomic_DNA"/>
</dbReference>
<dbReference type="AlphaFoldDB" id="A0A165Q485"/>
<proteinExistence type="predicted"/>
<evidence type="ECO:0000313" key="1">
    <source>
        <dbReference type="EMBL" id="KZE73622.1"/>
    </source>
</evidence>
<protein>
    <submittedName>
        <fullName evidence="1">Uncharacterized protein</fullName>
    </submittedName>
</protein>
<comment type="caution">
    <text evidence="1">The sequence shown here is derived from an EMBL/GenBank/DDBJ whole genome shotgun (WGS) entry which is preliminary data.</text>
</comment>
<organism evidence="1 2">
    <name type="scientific">Myroides marinus</name>
    <dbReference type="NCBI Taxonomy" id="703342"/>
    <lineage>
        <taxon>Bacteria</taxon>
        <taxon>Pseudomonadati</taxon>
        <taxon>Bacteroidota</taxon>
        <taxon>Flavobacteriia</taxon>
        <taxon>Flavobacteriales</taxon>
        <taxon>Flavobacteriaceae</taxon>
        <taxon>Myroides</taxon>
    </lineage>
</organism>
<sequence length="122" mass="13928">MSYRDSRGNLVESTNYVFSEEDRAKAKRTLEAQQAVMSGIDSEIMPLVQKRFNALKQTADYAYVFARGTEGETTQLVKVRKKDGKEVDKIAISNNKPLYEIDPATGSIYYVYNNELRTFKVN</sequence>
<accession>A0A165Q485</accession>